<dbReference type="GO" id="GO:0016853">
    <property type="term" value="F:isomerase activity"/>
    <property type="evidence" value="ECO:0007669"/>
    <property type="project" value="UniProtKB-KW"/>
</dbReference>
<evidence type="ECO:0000313" key="3">
    <source>
        <dbReference type="EMBL" id="GAA3901488.1"/>
    </source>
</evidence>
<proteinExistence type="predicted"/>
<evidence type="ECO:0000256" key="1">
    <source>
        <dbReference type="SAM" id="SignalP"/>
    </source>
</evidence>
<evidence type="ECO:0000259" key="2">
    <source>
        <dbReference type="Pfam" id="PF00160"/>
    </source>
</evidence>
<dbReference type="Gene3D" id="2.40.100.10">
    <property type="entry name" value="Cyclophilin-like"/>
    <property type="match status" value="1"/>
</dbReference>
<feature type="domain" description="PPIase cyclophilin-type" evidence="2">
    <location>
        <begin position="54"/>
        <end position="220"/>
    </location>
</feature>
<reference evidence="4" key="1">
    <citation type="journal article" date="2019" name="Int. J. Syst. Evol. Microbiol.">
        <title>The Global Catalogue of Microorganisms (GCM) 10K type strain sequencing project: providing services to taxonomists for standard genome sequencing and annotation.</title>
        <authorList>
            <consortium name="The Broad Institute Genomics Platform"/>
            <consortium name="The Broad Institute Genome Sequencing Center for Infectious Disease"/>
            <person name="Wu L."/>
            <person name="Ma J."/>
        </authorList>
    </citation>
    <scope>NUCLEOTIDE SEQUENCE [LARGE SCALE GENOMIC DNA]</scope>
    <source>
        <strain evidence="4">JCM 17543</strain>
    </source>
</reference>
<comment type="caution">
    <text evidence="3">The sequence shown here is derived from an EMBL/GenBank/DDBJ whole genome shotgun (WGS) entry which is preliminary data.</text>
</comment>
<keyword evidence="3" id="KW-0413">Isomerase</keyword>
<dbReference type="EMBL" id="BAABBM010000001">
    <property type="protein sequence ID" value="GAA3901488.1"/>
    <property type="molecule type" value="Genomic_DNA"/>
</dbReference>
<organism evidence="3 4">
    <name type="scientific">Sphingomonas limnosediminicola</name>
    <dbReference type="NCBI Taxonomy" id="940133"/>
    <lineage>
        <taxon>Bacteria</taxon>
        <taxon>Pseudomonadati</taxon>
        <taxon>Pseudomonadota</taxon>
        <taxon>Alphaproteobacteria</taxon>
        <taxon>Sphingomonadales</taxon>
        <taxon>Sphingomonadaceae</taxon>
        <taxon>Sphingomonas</taxon>
    </lineage>
</organism>
<dbReference type="Pfam" id="PF00160">
    <property type="entry name" value="Pro_isomerase"/>
    <property type="match status" value="1"/>
</dbReference>
<gene>
    <name evidence="3" type="ORF">GCM10022276_20310</name>
</gene>
<keyword evidence="4" id="KW-1185">Reference proteome</keyword>
<feature type="chain" id="PRO_5046650694" evidence="1">
    <location>
        <begin position="22"/>
        <end position="298"/>
    </location>
</feature>
<evidence type="ECO:0000313" key="4">
    <source>
        <dbReference type="Proteomes" id="UP001500827"/>
    </source>
</evidence>
<name>A0ABP7LIW1_9SPHN</name>
<dbReference type="SUPFAM" id="SSF50891">
    <property type="entry name" value="Cyclophilin-like"/>
    <property type="match status" value="1"/>
</dbReference>
<feature type="signal peptide" evidence="1">
    <location>
        <begin position="1"/>
        <end position="21"/>
    </location>
</feature>
<dbReference type="InterPro" id="IPR002130">
    <property type="entry name" value="Cyclophilin-type_PPIase_dom"/>
</dbReference>
<keyword evidence="1" id="KW-0732">Signal</keyword>
<sequence length="298" mass="32124">MHMRSLLLLASAALLIGAAPAKKKLLTPTDVVTSSPASAWKTIPADDLLVMDLANGGRVVVQLAPRFAPVHVANIRALARANYWDDASVYRVQDNYVAQLGQNESEKPWPAGVQPKPPEEYMRPTKGLAITPLGSPDAYAPNAGFADGWPVGYSPKAGWATLAHCYATVGVGRNLSPDTGTGGELYAIIGNATRHMDRNIAVVGRVIDGIEKLSSLPRGTEALGFYKDKAQYMPIAKLRLASQIAPGERPSYEYMDTGSASFAQYLHIRANRHDDFYIRPAGGVDLCNVQVPVRKKTA</sequence>
<protein>
    <submittedName>
        <fullName evidence="3">Peptidylprolyl isomerase</fullName>
    </submittedName>
</protein>
<accession>A0ABP7LIW1</accession>
<dbReference type="Proteomes" id="UP001500827">
    <property type="component" value="Unassembled WGS sequence"/>
</dbReference>
<dbReference type="InterPro" id="IPR029000">
    <property type="entry name" value="Cyclophilin-like_dom_sf"/>
</dbReference>